<comment type="caution">
    <text evidence="10">The sequence shown here is derived from an EMBL/GenBank/DDBJ whole genome shotgun (WGS) entry which is preliminary data.</text>
</comment>
<sequence length="186" mass="19618">MTGKAVMIGKEGSGARHHIVVMGVAGCGKSTVGAALAERLGAGFLDGDSLHPQANIDKMASGTPLNDDDRAPWLAEIGRRFPASDASLVIACSALKRSYRDIIRSADPSVVFVHLQGTRELLDARMKARPGHFMPASLLDSQLATLEPLQDDETGVVVDIAQPIEDIVNHVGAALTGLKDATTERV</sequence>
<evidence type="ECO:0000256" key="3">
    <source>
        <dbReference type="ARBA" id="ARBA00012054"/>
    </source>
</evidence>
<evidence type="ECO:0000256" key="6">
    <source>
        <dbReference type="ARBA" id="ARBA00022777"/>
    </source>
</evidence>
<dbReference type="InterPro" id="IPR006001">
    <property type="entry name" value="Therm_gnt_kin"/>
</dbReference>
<dbReference type="InterPro" id="IPR027417">
    <property type="entry name" value="P-loop_NTPase"/>
</dbReference>
<evidence type="ECO:0000256" key="7">
    <source>
        <dbReference type="ARBA" id="ARBA00022840"/>
    </source>
</evidence>
<dbReference type="Pfam" id="PF13671">
    <property type="entry name" value="AAA_33"/>
    <property type="match status" value="1"/>
</dbReference>
<dbReference type="PANTHER" id="PTHR43442">
    <property type="entry name" value="GLUCONOKINASE-RELATED"/>
    <property type="match status" value="1"/>
</dbReference>
<evidence type="ECO:0000313" key="10">
    <source>
        <dbReference type="EMBL" id="MFK4640774.1"/>
    </source>
</evidence>
<comment type="similarity">
    <text evidence="2 9">Belongs to the gluconokinase GntK/GntV family.</text>
</comment>
<dbReference type="Proteomes" id="UP001620520">
    <property type="component" value="Unassembled WGS sequence"/>
</dbReference>
<comment type="catalytic activity">
    <reaction evidence="8 9">
        <text>D-gluconate + ATP = 6-phospho-D-gluconate + ADP + H(+)</text>
        <dbReference type="Rhea" id="RHEA:19433"/>
        <dbReference type="ChEBI" id="CHEBI:15378"/>
        <dbReference type="ChEBI" id="CHEBI:18391"/>
        <dbReference type="ChEBI" id="CHEBI:30616"/>
        <dbReference type="ChEBI" id="CHEBI:58759"/>
        <dbReference type="ChEBI" id="CHEBI:456216"/>
        <dbReference type="EC" id="2.7.1.12"/>
    </reaction>
</comment>
<protein>
    <recommendedName>
        <fullName evidence="3 9">Gluconokinase</fullName>
        <ecNumber evidence="3 9">2.7.1.12</ecNumber>
    </recommendedName>
</protein>
<evidence type="ECO:0000256" key="9">
    <source>
        <dbReference type="RuleBase" id="RU363066"/>
    </source>
</evidence>
<dbReference type="Gene3D" id="3.40.50.300">
    <property type="entry name" value="P-loop containing nucleotide triphosphate hydrolases"/>
    <property type="match status" value="1"/>
</dbReference>
<keyword evidence="5 9" id="KW-0547">Nucleotide-binding</keyword>
<evidence type="ECO:0000313" key="11">
    <source>
        <dbReference type="Proteomes" id="UP001620520"/>
    </source>
</evidence>
<evidence type="ECO:0000256" key="5">
    <source>
        <dbReference type="ARBA" id="ARBA00022741"/>
    </source>
</evidence>
<keyword evidence="4 9" id="KW-0808">Transferase</keyword>
<dbReference type="GO" id="GO:0046316">
    <property type="term" value="F:gluconokinase activity"/>
    <property type="evidence" value="ECO:0007669"/>
    <property type="project" value="UniProtKB-EC"/>
</dbReference>
<evidence type="ECO:0000256" key="8">
    <source>
        <dbReference type="ARBA" id="ARBA00048090"/>
    </source>
</evidence>
<dbReference type="SUPFAM" id="SSF52540">
    <property type="entry name" value="P-loop containing nucleoside triphosphate hydrolases"/>
    <property type="match status" value="1"/>
</dbReference>
<name>A0ABW8NB39_9MICC</name>
<accession>A0ABW8NB39</accession>
<evidence type="ECO:0000256" key="2">
    <source>
        <dbReference type="ARBA" id="ARBA00008420"/>
    </source>
</evidence>
<organism evidence="10 11">
    <name type="scientific">Paenarthrobacter histidinolovorans</name>
    <dbReference type="NCBI Taxonomy" id="43664"/>
    <lineage>
        <taxon>Bacteria</taxon>
        <taxon>Bacillati</taxon>
        <taxon>Actinomycetota</taxon>
        <taxon>Actinomycetes</taxon>
        <taxon>Micrococcales</taxon>
        <taxon>Micrococcaceae</taxon>
        <taxon>Paenarthrobacter</taxon>
    </lineage>
</organism>
<proteinExistence type="inferred from homology"/>
<keyword evidence="6 9" id="KW-0418">Kinase</keyword>
<dbReference type="EC" id="2.7.1.12" evidence="3 9"/>
<reference evidence="10 11" key="1">
    <citation type="submission" date="2024-10" db="EMBL/GenBank/DDBJ databases">
        <title>Novel secondary metabolite-producing bacteria for plant disease control.</title>
        <authorList>
            <person name="Chevrette M."/>
        </authorList>
    </citation>
    <scope>NUCLEOTIDE SEQUENCE [LARGE SCALE GENOMIC DNA]</scope>
    <source>
        <strain evidence="10 11">J30 TE3557</strain>
    </source>
</reference>
<keyword evidence="11" id="KW-1185">Reference proteome</keyword>
<evidence type="ECO:0000256" key="1">
    <source>
        <dbReference type="ARBA" id="ARBA00004761"/>
    </source>
</evidence>
<evidence type="ECO:0000256" key="4">
    <source>
        <dbReference type="ARBA" id="ARBA00022679"/>
    </source>
</evidence>
<gene>
    <name evidence="10" type="ORF">ABIA52_003663</name>
</gene>
<keyword evidence="7 9" id="KW-0067">ATP-binding</keyword>
<dbReference type="PROSITE" id="PS51257">
    <property type="entry name" value="PROKAR_LIPOPROTEIN"/>
    <property type="match status" value="1"/>
</dbReference>
<dbReference type="NCBIfam" id="TIGR01313">
    <property type="entry name" value="therm_gnt_kin"/>
    <property type="match status" value="1"/>
</dbReference>
<comment type="pathway">
    <text evidence="1">Carbohydrate acid metabolism.</text>
</comment>
<dbReference type="EMBL" id="JBIYEW010000003">
    <property type="protein sequence ID" value="MFK4640774.1"/>
    <property type="molecule type" value="Genomic_DNA"/>
</dbReference>
<dbReference type="PANTHER" id="PTHR43442:SF3">
    <property type="entry name" value="GLUCONOKINASE-RELATED"/>
    <property type="match status" value="1"/>
</dbReference>
<dbReference type="CDD" id="cd02021">
    <property type="entry name" value="GntK"/>
    <property type="match status" value="1"/>
</dbReference>